<evidence type="ECO:0000313" key="3">
    <source>
        <dbReference type="Proteomes" id="UP000324632"/>
    </source>
</evidence>
<dbReference type="PANTHER" id="PTHR14526">
    <property type="entry name" value="AURORA KINASE A AND NINEIN-INTERACTING PROTEIN"/>
    <property type="match status" value="1"/>
</dbReference>
<gene>
    <name evidence="2" type="ORF">E1301_Tti018803</name>
</gene>
<organism evidence="2 3">
    <name type="scientific">Triplophysa tibetana</name>
    <dbReference type="NCBI Taxonomy" id="1572043"/>
    <lineage>
        <taxon>Eukaryota</taxon>
        <taxon>Metazoa</taxon>
        <taxon>Chordata</taxon>
        <taxon>Craniata</taxon>
        <taxon>Vertebrata</taxon>
        <taxon>Euteleostomi</taxon>
        <taxon>Actinopterygii</taxon>
        <taxon>Neopterygii</taxon>
        <taxon>Teleostei</taxon>
        <taxon>Ostariophysi</taxon>
        <taxon>Cypriniformes</taxon>
        <taxon>Nemacheilidae</taxon>
        <taxon>Triplophysa</taxon>
    </lineage>
</organism>
<feature type="compositionally biased region" description="Polar residues" evidence="1">
    <location>
        <begin position="302"/>
        <end position="312"/>
    </location>
</feature>
<reference evidence="2 3" key="1">
    <citation type="journal article" date="2019" name="Mol. Ecol. Resour.">
        <title>Chromosome-level genome assembly of Triplophysa tibetana, a fish adapted to the harsh high-altitude environment of the Tibetan Plateau.</title>
        <authorList>
            <person name="Yang X."/>
            <person name="Liu H."/>
            <person name="Ma Z."/>
            <person name="Zou Y."/>
            <person name="Zou M."/>
            <person name="Mao Y."/>
            <person name="Li X."/>
            <person name="Wang H."/>
            <person name="Chen T."/>
            <person name="Wang W."/>
            <person name="Yang R."/>
        </authorList>
    </citation>
    <scope>NUCLEOTIDE SEQUENCE [LARGE SCALE GENOMIC DNA]</scope>
    <source>
        <strain evidence="2">TTIB1903HZAU</strain>
        <tissue evidence="2">Muscle</tissue>
    </source>
</reference>
<evidence type="ECO:0008006" key="4">
    <source>
        <dbReference type="Google" id="ProtNLM"/>
    </source>
</evidence>
<dbReference type="AlphaFoldDB" id="A0A5A9NN62"/>
<name>A0A5A9NN62_9TELE</name>
<evidence type="ECO:0000313" key="2">
    <source>
        <dbReference type="EMBL" id="KAA0710316.1"/>
    </source>
</evidence>
<protein>
    <recommendedName>
        <fullName evidence="4">Aurora kinase A and ninein-interacting protein</fullName>
    </recommendedName>
</protein>
<feature type="region of interest" description="Disordered" evidence="1">
    <location>
        <begin position="106"/>
        <end position="129"/>
    </location>
</feature>
<dbReference type="GO" id="GO:0005813">
    <property type="term" value="C:centrosome"/>
    <property type="evidence" value="ECO:0007669"/>
    <property type="project" value="TreeGrafter"/>
</dbReference>
<sequence length="428" mass="48046">MKGTSKGTKVKPSASAQEEECGIWLDTTELKEKKQKKQPTRPISKLLNPLARSGGYSVAVALSFTQTKLEMPVTRQSTISSFFSPKPTDPKPSAGDDEIYTPLQKEAFSGTKRKHGVTSEPSEETDITLSETSEICQENCDLDHKGVSVKDSDDRKEQSFLHFMCGYKSDEEEPPEKRRAFDNFSEHNVLDTQEYLNKARSRSLHDIQTIVESETLFHGKSNGLDPIMVRKPSGETGRDFLQSPCLKELQGFKDRHAPLTSRPVNAYHKRAKAFANTYVVPEQSWYKPKVSPIKLTGKENRQLSSPIHSAPSSPFKRNLISSPAKSRLKDTYTHSLRKSGNEESGTEMAGDSHALLFTQDSEGFYVIAHRDQHLRSPLKDHSNLSIEKDSWKSAFGKSLDKEDEESDLDAEILFTQDSEGNKVIKHLP</sequence>
<dbReference type="GO" id="GO:0000922">
    <property type="term" value="C:spindle pole"/>
    <property type="evidence" value="ECO:0007669"/>
    <property type="project" value="TreeGrafter"/>
</dbReference>
<comment type="caution">
    <text evidence="2">The sequence shown here is derived from an EMBL/GenBank/DDBJ whole genome shotgun (WGS) entry which is preliminary data.</text>
</comment>
<dbReference type="GO" id="GO:0007051">
    <property type="term" value="P:spindle organization"/>
    <property type="evidence" value="ECO:0007669"/>
    <property type="project" value="TreeGrafter"/>
</dbReference>
<evidence type="ECO:0000256" key="1">
    <source>
        <dbReference type="SAM" id="MobiDB-lite"/>
    </source>
</evidence>
<feature type="region of interest" description="Disordered" evidence="1">
    <location>
        <begin position="297"/>
        <end position="327"/>
    </location>
</feature>
<proteinExistence type="predicted"/>
<dbReference type="EMBL" id="SOYY01000016">
    <property type="protein sequence ID" value="KAA0710316.1"/>
    <property type="molecule type" value="Genomic_DNA"/>
</dbReference>
<dbReference type="InterPro" id="IPR029286">
    <property type="entry name" value="AUNIP"/>
</dbReference>
<keyword evidence="3" id="KW-1185">Reference proteome</keyword>
<dbReference type="PANTHER" id="PTHR14526:SF2">
    <property type="entry name" value="AURORA KINASE A AND NINEIN-INTERACTING PROTEIN"/>
    <property type="match status" value="1"/>
</dbReference>
<dbReference type="Proteomes" id="UP000324632">
    <property type="component" value="Chromosome 16"/>
</dbReference>
<accession>A0A5A9NN62</accession>
<dbReference type="Pfam" id="PF15334">
    <property type="entry name" value="AIB"/>
    <property type="match status" value="1"/>
</dbReference>
<feature type="region of interest" description="Disordered" evidence="1">
    <location>
        <begin position="1"/>
        <end position="48"/>
    </location>
</feature>